<evidence type="ECO:0000256" key="4">
    <source>
        <dbReference type="SAM" id="MobiDB-lite"/>
    </source>
</evidence>
<organism evidence="6">
    <name type="scientific">Nicotiana tabacum</name>
    <name type="common">Common tobacco</name>
    <dbReference type="NCBI Taxonomy" id="4097"/>
    <lineage>
        <taxon>Eukaryota</taxon>
        <taxon>Viridiplantae</taxon>
        <taxon>Streptophyta</taxon>
        <taxon>Embryophyta</taxon>
        <taxon>Tracheophyta</taxon>
        <taxon>Spermatophyta</taxon>
        <taxon>Magnoliopsida</taxon>
        <taxon>eudicotyledons</taxon>
        <taxon>Gunneridae</taxon>
        <taxon>Pentapetalae</taxon>
        <taxon>asterids</taxon>
        <taxon>lamiids</taxon>
        <taxon>Solanales</taxon>
        <taxon>Solanaceae</taxon>
        <taxon>Nicotianoideae</taxon>
        <taxon>Nicotianeae</taxon>
        <taxon>Nicotiana</taxon>
    </lineage>
</organism>
<evidence type="ECO:0000256" key="1">
    <source>
        <dbReference type="ARBA" id="ARBA00005771"/>
    </source>
</evidence>
<dbReference type="PaxDb" id="4097-A0A1S3XM53"/>
<reference evidence="6" key="1">
    <citation type="submission" date="2025-08" db="UniProtKB">
        <authorList>
            <consortium name="RefSeq"/>
        </authorList>
    </citation>
    <scope>IDENTIFICATION</scope>
</reference>
<dbReference type="Pfam" id="PF00685">
    <property type="entry name" value="Sulfotransfer_1"/>
    <property type="match status" value="1"/>
</dbReference>
<dbReference type="KEGG" id="nta:107766617"/>
<feature type="domain" description="Sulfotransferase" evidence="5">
    <location>
        <begin position="28"/>
        <end position="129"/>
    </location>
</feature>
<dbReference type="RefSeq" id="XP_016440914.1">
    <property type="nucleotide sequence ID" value="XM_016585428.1"/>
</dbReference>
<dbReference type="PANTHER" id="PTHR11783">
    <property type="entry name" value="SULFOTRANSFERASE SULT"/>
    <property type="match status" value="1"/>
</dbReference>
<dbReference type="InterPro" id="IPR000863">
    <property type="entry name" value="Sulfotransferase_dom"/>
</dbReference>
<gene>
    <name evidence="6" type="primary">LOC107766617</name>
</gene>
<comment type="similarity">
    <text evidence="1 3">Belongs to the sulfotransferase 1 family.</text>
</comment>
<proteinExistence type="inferred from homology"/>
<evidence type="ECO:0000259" key="5">
    <source>
        <dbReference type="Pfam" id="PF00685"/>
    </source>
</evidence>
<evidence type="ECO:0000256" key="3">
    <source>
        <dbReference type="RuleBase" id="RU361155"/>
    </source>
</evidence>
<dbReference type="EC" id="2.8.2.-" evidence="3"/>
<accession>A0A1S3XM53</accession>
<dbReference type="GO" id="GO:0008146">
    <property type="term" value="F:sulfotransferase activity"/>
    <property type="evidence" value="ECO:0007669"/>
    <property type="project" value="InterPro"/>
</dbReference>
<dbReference type="SMR" id="A0A1S3XM53"/>
<keyword evidence="2 3" id="KW-0808">Transferase</keyword>
<evidence type="ECO:0000313" key="6">
    <source>
        <dbReference type="RefSeq" id="XP_016440914.1"/>
    </source>
</evidence>
<feature type="region of interest" description="Disordered" evidence="4">
    <location>
        <begin position="173"/>
        <end position="202"/>
    </location>
</feature>
<dbReference type="AlphaFoldDB" id="A0A1S3XM53"/>
<dbReference type="InterPro" id="IPR027417">
    <property type="entry name" value="P-loop_NTPase"/>
</dbReference>
<name>A0A1S3XM53_TOBAC</name>
<evidence type="ECO:0000256" key="2">
    <source>
        <dbReference type="ARBA" id="ARBA00022679"/>
    </source>
</evidence>
<dbReference type="Gene3D" id="3.40.50.300">
    <property type="entry name" value="P-loop containing nucleotide triphosphate hydrolases"/>
    <property type="match status" value="1"/>
</dbReference>
<dbReference type="OrthoDB" id="205623at2759"/>
<feature type="non-terminal residue" evidence="6">
    <location>
        <position position="202"/>
    </location>
</feature>
<sequence length="202" mass="22746">MENSPLLTNLTHVLILSLEFRPSPNTDVAQIPLIATHLSFNTLPKSVQSLESGAKMIYLCSEPKDTFISLWYFMHKFTWLQQGEDQLSDIGLTTTEFSISFEKELELFCEGKTMWGPYWDHVLGYWEQARIDETNNLVPGAGTLPDNSNEARIEEPEIRAEVPLDINSQIALEANQHSEPERSVQGGARSIARDTYSTGEIG</sequence>
<protein>
    <recommendedName>
        <fullName evidence="3">Sulfotransferase</fullName>
        <ecNumber evidence="3">2.8.2.-</ecNumber>
    </recommendedName>
</protein>
<dbReference type="SUPFAM" id="SSF52540">
    <property type="entry name" value="P-loop containing nucleoside triphosphate hydrolases"/>
    <property type="match status" value="1"/>
</dbReference>